<keyword evidence="1" id="KW-1133">Transmembrane helix</keyword>
<protein>
    <submittedName>
        <fullName evidence="2">Uncharacterized protein</fullName>
    </submittedName>
</protein>
<gene>
    <name evidence="2" type="ORF">H9968_02095</name>
</gene>
<keyword evidence="1" id="KW-0472">Membrane</keyword>
<organism evidence="2 3">
    <name type="scientific">Candidatus Anaerobutyricum stercoris</name>
    <dbReference type="NCBI Taxonomy" id="2838457"/>
    <lineage>
        <taxon>Bacteria</taxon>
        <taxon>Bacillati</taxon>
        <taxon>Bacillota</taxon>
        <taxon>Clostridia</taxon>
        <taxon>Lachnospirales</taxon>
        <taxon>Lachnospiraceae</taxon>
        <taxon>Anaerobutyricum</taxon>
    </lineage>
</organism>
<sequence>MKKSKLIFAAAAVIGIFAGMYLLLRFVKNLFEDYAEEDLFDEDADLDFIDEDFEGEDDVPPVKEEKPAKASSKVRRGYIPIKFHNAETAE</sequence>
<proteinExistence type="predicted"/>
<feature type="transmembrane region" description="Helical" evidence="1">
    <location>
        <begin position="6"/>
        <end position="24"/>
    </location>
</feature>
<accession>A0A9D2J6Q8</accession>
<name>A0A9D2J6Q8_9FIRM</name>
<keyword evidence="1" id="KW-0812">Transmembrane</keyword>
<dbReference type="EMBL" id="DXBR01000024">
    <property type="protein sequence ID" value="HIZ38706.1"/>
    <property type="molecule type" value="Genomic_DNA"/>
</dbReference>
<reference evidence="2" key="2">
    <citation type="submission" date="2021-04" db="EMBL/GenBank/DDBJ databases">
        <authorList>
            <person name="Gilroy R."/>
        </authorList>
    </citation>
    <scope>NUCLEOTIDE SEQUENCE</scope>
    <source>
        <strain evidence="2">CHK179-28034</strain>
    </source>
</reference>
<dbReference type="Proteomes" id="UP000824049">
    <property type="component" value="Unassembled WGS sequence"/>
</dbReference>
<evidence type="ECO:0000256" key="1">
    <source>
        <dbReference type="SAM" id="Phobius"/>
    </source>
</evidence>
<comment type="caution">
    <text evidence="2">The sequence shown here is derived from an EMBL/GenBank/DDBJ whole genome shotgun (WGS) entry which is preliminary data.</text>
</comment>
<evidence type="ECO:0000313" key="2">
    <source>
        <dbReference type="EMBL" id="HIZ38706.1"/>
    </source>
</evidence>
<evidence type="ECO:0000313" key="3">
    <source>
        <dbReference type="Proteomes" id="UP000824049"/>
    </source>
</evidence>
<reference evidence="2" key="1">
    <citation type="journal article" date="2021" name="PeerJ">
        <title>Extensive microbial diversity within the chicken gut microbiome revealed by metagenomics and culture.</title>
        <authorList>
            <person name="Gilroy R."/>
            <person name="Ravi A."/>
            <person name="Getino M."/>
            <person name="Pursley I."/>
            <person name="Horton D.L."/>
            <person name="Alikhan N.F."/>
            <person name="Baker D."/>
            <person name="Gharbi K."/>
            <person name="Hall N."/>
            <person name="Watson M."/>
            <person name="Adriaenssens E.M."/>
            <person name="Foster-Nyarko E."/>
            <person name="Jarju S."/>
            <person name="Secka A."/>
            <person name="Antonio M."/>
            <person name="Oren A."/>
            <person name="Chaudhuri R.R."/>
            <person name="La Ragione R."/>
            <person name="Hildebrand F."/>
            <person name="Pallen M.J."/>
        </authorList>
    </citation>
    <scope>NUCLEOTIDE SEQUENCE</scope>
    <source>
        <strain evidence="2">CHK179-28034</strain>
    </source>
</reference>
<dbReference type="AlphaFoldDB" id="A0A9D2J6Q8"/>